<evidence type="ECO:0000313" key="2">
    <source>
        <dbReference type="Proteomes" id="UP001501721"/>
    </source>
</evidence>
<sequence length="277" mass="30895">MTLRDLQSALFKIYLNPGFRLAHKLDPAGFVDHLQLKGEYADLVLHLSPDQIDEFASGLNSKRMLTLSTAMPFTNAWLKENHRGILDAFQEVSVSSRLGGRMDTNLKFVDFIEECRDFHDDVPAALPDVARLEFLLFSSRGGSATQTGAEQVDVSVPHFSWESLYWKPARTTTAAFSNDALSILLGRKNIEDDSEPTWIVITADASGGRPTILRITESAFHTLDGLEEPVSASALFQYTQERQLDVSREALQALLMRLDQSNIIGSYYMCEASVDSE</sequence>
<comment type="caution">
    <text evidence="1">The sequence shown here is derived from an EMBL/GenBank/DDBJ whole genome shotgun (WGS) entry which is preliminary data.</text>
</comment>
<organism evidence="1 2">
    <name type="scientific">Streptomyces graminearus</name>
    <dbReference type="NCBI Taxonomy" id="284030"/>
    <lineage>
        <taxon>Bacteria</taxon>
        <taxon>Bacillati</taxon>
        <taxon>Actinomycetota</taxon>
        <taxon>Actinomycetes</taxon>
        <taxon>Kitasatosporales</taxon>
        <taxon>Streptomycetaceae</taxon>
        <taxon>Streptomyces</taxon>
    </lineage>
</organism>
<protein>
    <submittedName>
        <fullName evidence="1">Uncharacterized protein</fullName>
    </submittedName>
</protein>
<dbReference type="Proteomes" id="UP001501721">
    <property type="component" value="Unassembled WGS sequence"/>
</dbReference>
<name>A0ABN3KTS5_9ACTN</name>
<evidence type="ECO:0000313" key="1">
    <source>
        <dbReference type="EMBL" id="GAA2471608.1"/>
    </source>
</evidence>
<gene>
    <name evidence="1" type="ORF">GCM10010422_12570</name>
</gene>
<keyword evidence="2" id="KW-1185">Reference proteome</keyword>
<accession>A0ABN3KTS5</accession>
<dbReference type="RefSeq" id="WP_346077278.1">
    <property type="nucleotide sequence ID" value="NZ_BAAATL010000005.1"/>
</dbReference>
<dbReference type="EMBL" id="BAAATL010000005">
    <property type="protein sequence ID" value="GAA2471608.1"/>
    <property type="molecule type" value="Genomic_DNA"/>
</dbReference>
<proteinExistence type="predicted"/>
<reference evidence="1 2" key="1">
    <citation type="journal article" date="2019" name="Int. J. Syst. Evol. Microbiol.">
        <title>The Global Catalogue of Microorganisms (GCM) 10K type strain sequencing project: providing services to taxonomists for standard genome sequencing and annotation.</title>
        <authorList>
            <consortium name="The Broad Institute Genomics Platform"/>
            <consortium name="The Broad Institute Genome Sequencing Center for Infectious Disease"/>
            <person name="Wu L."/>
            <person name="Ma J."/>
        </authorList>
    </citation>
    <scope>NUCLEOTIDE SEQUENCE [LARGE SCALE GENOMIC DNA]</scope>
    <source>
        <strain evidence="1 2">JCM 6923</strain>
    </source>
</reference>